<protein>
    <submittedName>
        <fullName evidence="2">Uncharacterized protein</fullName>
    </submittedName>
</protein>
<evidence type="ECO:0000313" key="2">
    <source>
        <dbReference type="EMBL" id="MPN45260.1"/>
    </source>
</evidence>
<feature type="compositionally biased region" description="Basic and acidic residues" evidence="1">
    <location>
        <begin position="22"/>
        <end position="34"/>
    </location>
</feature>
<dbReference type="AlphaFoldDB" id="A0A645I269"/>
<evidence type="ECO:0000256" key="1">
    <source>
        <dbReference type="SAM" id="MobiDB-lite"/>
    </source>
</evidence>
<gene>
    <name evidence="2" type="ORF">SDC9_192827</name>
</gene>
<accession>A0A645I269</accession>
<proteinExistence type="predicted"/>
<name>A0A645I269_9ZZZZ</name>
<feature type="region of interest" description="Disordered" evidence="1">
    <location>
        <begin position="1"/>
        <end position="40"/>
    </location>
</feature>
<comment type="caution">
    <text evidence="2">The sequence shown here is derived from an EMBL/GenBank/DDBJ whole genome shotgun (WGS) entry which is preliminary data.</text>
</comment>
<dbReference type="EMBL" id="VSSQ01105005">
    <property type="protein sequence ID" value="MPN45260.1"/>
    <property type="molecule type" value="Genomic_DNA"/>
</dbReference>
<reference evidence="2" key="1">
    <citation type="submission" date="2019-08" db="EMBL/GenBank/DDBJ databases">
        <authorList>
            <person name="Kucharzyk K."/>
            <person name="Murdoch R.W."/>
            <person name="Higgins S."/>
            <person name="Loffler F."/>
        </authorList>
    </citation>
    <scope>NUCLEOTIDE SEQUENCE</scope>
</reference>
<sequence>MEPEIGSGNEEIGQTHAQRRTGHVEHFVKPERRPKLSFGA</sequence>
<organism evidence="2">
    <name type="scientific">bioreactor metagenome</name>
    <dbReference type="NCBI Taxonomy" id="1076179"/>
    <lineage>
        <taxon>unclassified sequences</taxon>
        <taxon>metagenomes</taxon>
        <taxon>ecological metagenomes</taxon>
    </lineage>
</organism>